<dbReference type="Gene3D" id="3.40.50.11350">
    <property type="match status" value="1"/>
</dbReference>
<dbReference type="Pfam" id="PF01531">
    <property type="entry name" value="Glyco_transf_11"/>
    <property type="match status" value="1"/>
</dbReference>
<dbReference type="GO" id="GO:0008107">
    <property type="term" value="F:galactoside 2-alpha-L-fucosyltransferase activity"/>
    <property type="evidence" value="ECO:0007669"/>
    <property type="project" value="InterPro"/>
</dbReference>
<gene>
    <name evidence="3" type="ORF">D7V94_09195</name>
</gene>
<name>A0A3A9AW28_9FIRM</name>
<keyword evidence="2 3" id="KW-0808">Transferase</keyword>
<evidence type="ECO:0000313" key="3">
    <source>
        <dbReference type="EMBL" id="RKI91761.1"/>
    </source>
</evidence>
<dbReference type="EMBL" id="RAYQ01000008">
    <property type="protein sequence ID" value="RKI91761.1"/>
    <property type="molecule type" value="Genomic_DNA"/>
</dbReference>
<dbReference type="InterPro" id="IPR002516">
    <property type="entry name" value="Glyco_trans_11"/>
</dbReference>
<accession>A0A3A9AW28</accession>
<reference evidence="3 4" key="1">
    <citation type="submission" date="2018-09" db="EMBL/GenBank/DDBJ databases">
        <title>Murine metabolic-syndrome-specific gut microbial biobank.</title>
        <authorList>
            <person name="Liu C."/>
        </authorList>
    </citation>
    <scope>NUCLEOTIDE SEQUENCE [LARGE SCALE GENOMIC DNA]</scope>
    <source>
        <strain evidence="3 4">0.1xD8-82</strain>
    </source>
</reference>
<dbReference type="CDD" id="cd11301">
    <property type="entry name" value="Fut1_Fut2_like"/>
    <property type="match status" value="1"/>
</dbReference>
<dbReference type="PANTHER" id="PTHR11927:SF9">
    <property type="entry name" value="L-FUCOSYLTRANSFERASE"/>
    <property type="match status" value="1"/>
</dbReference>
<dbReference type="GO" id="GO:0016020">
    <property type="term" value="C:membrane"/>
    <property type="evidence" value="ECO:0007669"/>
    <property type="project" value="InterPro"/>
</dbReference>
<dbReference type="GO" id="GO:0005975">
    <property type="term" value="P:carbohydrate metabolic process"/>
    <property type="evidence" value="ECO:0007669"/>
    <property type="project" value="InterPro"/>
</dbReference>
<keyword evidence="4" id="KW-1185">Reference proteome</keyword>
<protein>
    <submittedName>
        <fullName evidence="3">Alpha-1,2-fucosyltransferase</fullName>
    </submittedName>
</protein>
<proteinExistence type="predicted"/>
<evidence type="ECO:0000313" key="4">
    <source>
        <dbReference type="Proteomes" id="UP000280696"/>
    </source>
</evidence>
<evidence type="ECO:0000256" key="2">
    <source>
        <dbReference type="ARBA" id="ARBA00022679"/>
    </source>
</evidence>
<dbReference type="AlphaFoldDB" id="A0A3A9AW28"/>
<keyword evidence="1 3" id="KW-0328">Glycosyltransferase</keyword>
<dbReference type="RefSeq" id="WP_120469000.1">
    <property type="nucleotide sequence ID" value="NZ_RAYQ01000008.1"/>
</dbReference>
<organism evidence="3 4">
    <name type="scientific">Parablautia intestinalis</name>
    <dbReference type="NCBI Taxonomy" id="2320100"/>
    <lineage>
        <taxon>Bacteria</taxon>
        <taxon>Bacillati</taxon>
        <taxon>Bacillota</taxon>
        <taxon>Clostridia</taxon>
        <taxon>Lachnospirales</taxon>
        <taxon>Lachnospiraceae</taxon>
        <taxon>Parablautia</taxon>
    </lineage>
</organism>
<sequence>MIIIEIAGGLGNQLQQYALYQKFVGMGKEARVDVSWFLPEKQKRMPAKRQLELDYFGGLDYETCTPEEKMALAGGEGVLGKLRRKCLPFTIHRFTESQIYHPEIFTFDNMYISGYFACEKYYGDILYDLREKIRFPKPDNPLNVEMAEKMRAHESVSVHVRRGDYLDPGNAAMFGNICTDAYYHKAMEIIRERFPDAHFYLFSDDIPYVEKIFPGREYTIVDINYGKDSFYDMWLMSNCKHNICANSTFSFWGARLNKYENKIMIRPAIHKNSQVFVKEEMEKLWPLWTFVDSKGQKR</sequence>
<dbReference type="PANTHER" id="PTHR11927">
    <property type="entry name" value="GALACTOSIDE 2-L-FUCOSYLTRANSFERASE"/>
    <property type="match status" value="1"/>
</dbReference>
<dbReference type="Proteomes" id="UP000280696">
    <property type="component" value="Unassembled WGS sequence"/>
</dbReference>
<dbReference type="OrthoDB" id="9794601at2"/>
<comment type="caution">
    <text evidence="3">The sequence shown here is derived from an EMBL/GenBank/DDBJ whole genome shotgun (WGS) entry which is preliminary data.</text>
</comment>
<evidence type="ECO:0000256" key="1">
    <source>
        <dbReference type="ARBA" id="ARBA00022676"/>
    </source>
</evidence>